<evidence type="ECO:0000259" key="2">
    <source>
        <dbReference type="PROSITE" id="PS50304"/>
    </source>
</evidence>
<dbReference type="SUPFAM" id="SSF63748">
    <property type="entry name" value="Tudor/PWWP/MBT"/>
    <property type="match status" value="1"/>
</dbReference>
<feature type="domain" description="Tudor" evidence="2">
    <location>
        <begin position="99"/>
        <end position="157"/>
    </location>
</feature>
<keyword evidence="4" id="KW-1185">Reference proteome</keyword>
<dbReference type="InterPro" id="IPR002999">
    <property type="entry name" value="Tudor"/>
</dbReference>
<dbReference type="PANTHER" id="PTHR22948:SF72">
    <property type="entry name" value="TUDOR DOMAIN-CONTAINING PROTEIN"/>
    <property type="match status" value="1"/>
</dbReference>
<dbReference type="Proteomes" id="UP000789390">
    <property type="component" value="Unassembled WGS sequence"/>
</dbReference>
<dbReference type="InterPro" id="IPR050621">
    <property type="entry name" value="Tudor_domain_containing"/>
</dbReference>
<feature type="compositionally biased region" description="Basic residues" evidence="1">
    <location>
        <begin position="331"/>
        <end position="348"/>
    </location>
</feature>
<accession>A0A8J2RF77</accession>
<feature type="compositionally biased region" description="Basic and acidic residues" evidence="1">
    <location>
        <begin position="362"/>
        <end position="388"/>
    </location>
</feature>
<organism evidence="3 4">
    <name type="scientific">Daphnia galeata</name>
    <dbReference type="NCBI Taxonomy" id="27404"/>
    <lineage>
        <taxon>Eukaryota</taxon>
        <taxon>Metazoa</taxon>
        <taxon>Ecdysozoa</taxon>
        <taxon>Arthropoda</taxon>
        <taxon>Crustacea</taxon>
        <taxon>Branchiopoda</taxon>
        <taxon>Diplostraca</taxon>
        <taxon>Cladocera</taxon>
        <taxon>Anomopoda</taxon>
        <taxon>Daphniidae</taxon>
        <taxon>Daphnia</taxon>
    </lineage>
</organism>
<evidence type="ECO:0000313" key="3">
    <source>
        <dbReference type="EMBL" id="CAH0101715.1"/>
    </source>
</evidence>
<dbReference type="EMBL" id="CAKKLH010000065">
    <property type="protein sequence ID" value="CAH0101715.1"/>
    <property type="molecule type" value="Genomic_DNA"/>
</dbReference>
<comment type="caution">
    <text evidence="3">The sequence shown here is derived from an EMBL/GenBank/DDBJ whole genome shotgun (WGS) entry which is preliminary data.</text>
</comment>
<dbReference type="PROSITE" id="PS50304">
    <property type="entry name" value="TUDOR"/>
    <property type="match status" value="1"/>
</dbReference>
<evidence type="ECO:0000313" key="4">
    <source>
        <dbReference type="Proteomes" id="UP000789390"/>
    </source>
</evidence>
<dbReference type="Gene3D" id="2.30.30.140">
    <property type="match status" value="1"/>
</dbReference>
<dbReference type="AlphaFoldDB" id="A0A8J2RF77"/>
<dbReference type="CDD" id="cd20379">
    <property type="entry name" value="Tudor_dTUD-like"/>
    <property type="match status" value="1"/>
</dbReference>
<dbReference type="Pfam" id="PF00567">
    <property type="entry name" value="TUDOR"/>
    <property type="match status" value="1"/>
</dbReference>
<feature type="region of interest" description="Disordered" evidence="1">
    <location>
        <begin position="303"/>
        <end position="388"/>
    </location>
</feature>
<dbReference type="PANTHER" id="PTHR22948">
    <property type="entry name" value="TUDOR DOMAIN CONTAINING PROTEIN"/>
    <property type="match status" value="1"/>
</dbReference>
<name>A0A8J2RF77_9CRUS</name>
<gene>
    <name evidence="3" type="ORF">DGAL_LOCUS4054</name>
</gene>
<dbReference type="OrthoDB" id="9995375at2759"/>
<reference evidence="3" key="1">
    <citation type="submission" date="2021-11" db="EMBL/GenBank/DDBJ databases">
        <authorList>
            <person name="Schell T."/>
        </authorList>
    </citation>
    <scope>NUCLEOTIDE SEQUENCE</scope>
    <source>
        <strain evidence="3">M5</strain>
    </source>
</reference>
<protein>
    <recommendedName>
        <fullName evidence="2">Tudor domain-containing protein</fullName>
    </recommendedName>
</protein>
<proteinExistence type="predicted"/>
<sequence>MAGIRIRWLNHIDNHIDNSNSVRDIVGVRNEPDPTDQKTKIPPVSLASDEKLYVILTPEPGSFFGQLEKIPVKDLHDMMSELMLAYSNPNPTLLYADCECHLGHCGVVYWEEDNKFYRIRVIDEFPHNVQVNFVDYGNNEKIPKRRVFAPLESLTCFRNSPFGIHCKMDDVTLSPDDWSKLVLEKKIRVNIGKNVDEVFSVTLTDDPCNHEIAKAISSMTSPKCTSIPENSVRNDSVAVENAEQTTRSNNEFIIGERVNEVEQVTLTEDPSNDENAEVTSELVQSSSGLFTVNIFWHYLPSTSGVQKPQALPNADSRVEEASETEIQNSARKSKKAKKKAKKNTKKKAKELEKSMKVPVVKASDEEALSDHHLSDTKFQARDQDNGSN</sequence>
<evidence type="ECO:0000256" key="1">
    <source>
        <dbReference type="SAM" id="MobiDB-lite"/>
    </source>
</evidence>